<feature type="transmembrane region" description="Helical" evidence="7">
    <location>
        <begin position="132"/>
        <end position="157"/>
    </location>
</feature>
<dbReference type="Gene3D" id="1.10.3720.10">
    <property type="entry name" value="MetI-like"/>
    <property type="match status" value="1"/>
</dbReference>
<evidence type="ECO:0000313" key="10">
    <source>
        <dbReference type="Proteomes" id="UP001333102"/>
    </source>
</evidence>
<dbReference type="InterPro" id="IPR000515">
    <property type="entry name" value="MetI-like"/>
</dbReference>
<dbReference type="InterPro" id="IPR035906">
    <property type="entry name" value="MetI-like_sf"/>
</dbReference>
<dbReference type="Pfam" id="PF12911">
    <property type="entry name" value="OppC_N"/>
    <property type="match status" value="1"/>
</dbReference>
<dbReference type="CDD" id="cd06261">
    <property type="entry name" value="TM_PBP2"/>
    <property type="match status" value="1"/>
</dbReference>
<dbReference type="PROSITE" id="PS50928">
    <property type="entry name" value="ABC_TM1"/>
    <property type="match status" value="1"/>
</dbReference>
<evidence type="ECO:0000256" key="2">
    <source>
        <dbReference type="ARBA" id="ARBA00022448"/>
    </source>
</evidence>
<keyword evidence="10" id="KW-1185">Reference proteome</keyword>
<evidence type="ECO:0000256" key="4">
    <source>
        <dbReference type="ARBA" id="ARBA00022692"/>
    </source>
</evidence>
<dbReference type="Pfam" id="PF00528">
    <property type="entry name" value="BPD_transp_1"/>
    <property type="match status" value="1"/>
</dbReference>
<dbReference type="Proteomes" id="UP001333102">
    <property type="component" value="Chromosome"/>
</dbReference>
<comment type="subcellular location">
    <subcellularLocation>
        <location evidence="1 7">Cell membrane</location>
        <topology evidence="1 7">Multi-pass membrane protein</topology>
    </subcellularLocation>
</comment>
<evidence type="ECO:0000256" key="6">
    <source>
        <dbReference type="ARBA" id="ARBA00023136"/>
    </source>
</evidence>
<gene>
    <name evidence="9" type="ORF">VLY81_13790</name>
</gene>
<feature type="transmembrane region" description="Helical" evidence="7">
    <location>
        <begin position="23"/>
        <end position="45"/>
    </location>
</feature>
<dbReference type="InterPro" id="IPR025966">
    <property type="entry name" value="OppC_N"/>
</dbReference>
<feature type="domain" description="ABC transmembrane type-1" evidence="8">
    <location>
        <begin position="84"/>
        <end position="272"/>
    </location>
</feature>
<evidence type="ECO:0000256" key="7">
    <source>
        <dbReference type="RuleBase" id="RU363032"/>
    </source>
</evidence>
<dbReference type="RefSeq" id="WP_324670431.1">
    <property type="nucleotide sequence ID" value="NZ_CP141614.1"/>
</dbReference>
<feature type="transmembrane region" description="Helical" evidence="7">
    <location>
        <begin position="86"/>
        <end position="112"/>
    </location>
</feature>
<feature type="transmembrane region" description="Helical" evidence="7">
    <location>
        <begin position="249"/>
        <end position="272"/>
    </location>
</feature>
<dbReference type="SUPFAM" id="SSF161098">
    <property type="entry name" value="MetI-like"/>
    <property type="match status" value="1"/>
</dbReference>
<evidence type="ECO:0000256" key="3">
    <source>
        <dbReference type="ARBA" id="ARBA00022475"/>
    </source>
</evidence>
<evidence type="ECO:0000256" key="5">
    <source>
        <dbReference type="ARBA" id="ARBA00022989"/>
    </source>
</evidence>
<keyword evidence="5 7" id="KW-1133">Transmembrane helix</keyword>
<evidence type="ECO:0000259" key="8">
    <source>
        <dbReference type="PROSITE" id="PS50928"/>
    </source>
</evidence>
<evidence type="ECO:0000256" key="1">
    <source>
        <dbReference type="ARBA" id="ARBA00004651"/>
    </source>
</evidence>
<keyword evidence="3" id="KW-1003">Cell membrane</keyword>
<keyword evidence="2 7" id="KW-0813">Transport</keyword>
<protein>
    <submittedName>
        <fullName evidence="9">ABC transporter permease</fullName>
    </submittedName>
</protein>
<accession>A0ABZ1BU39</accession>
<dbReference type="EMBL" id="CP141614">
    <property type="protein sequence ID" value="WRP15995.1"/>
    <property type="molecule type" value="Genomic_DNA"/>
</dbReference>
<dbReference type="PANTHER" id="PTHR43386">
    <property type="entry name" value="OLIGOPEPTIDE TRANSPORT SYSTEM PERMEASE PROTEIN APPC"/>
    <property type="match status" value="1"/>
</dbReference>
<keyword evidence="6 7" id="KW-0472">Membrane</keyword>
<keyword evidence="4 7" id="KW-0812">Transmembrane</keyword>
<reference evidence="10" key="1">
    <citation type="submission" date="2023-12" db="EMBL/GenBank/DDBJ databases">
        <title>Novel isolates from deep terrestrial aquifers shed light on the physiology and ecology of the class Limnochordia.</title>
        <authorList>
            <person name="Karnachuk O.V."/>
            <person name="Lukina A.P."/>
            <person name="Avakyan M.R."/>
            <person name="Kadnikov V."/>
            <person name="Begmatov S."/>
            <person name="Beletsky A.V."/>
            <person name="Mardanov A.V."/>
            <person name="Ravin N.V."/>
        </authorList>
    </citation>
    <scope>NUCLEOTIDE SEQUENCE [LARGE SCALE GENOMIC DNA]</scope>
    <source>
        <strain evidence="10">LN</strain>
    </source>
</reference>
<evidence type="ECO:0000313" key="9">
    <source>
        <dbReference type="EMBL" id="WRP15995.1"/>
    </source>
</evidence>
<proteinExistence type="inferred from homology"/>
<dbReference type="InterPro" id="IPR050366">
    <property type="entry name" value="BP-dependent_transpt_permease"/>
</dbReference>
<sequence>MLSTRSPGLDPSRAVRWARRHRLIAGGLMLTLLATASGILAPWLAPYPPEQINPLNRLQAPSAVHPFGTDELGRDVLSRVLFGARLSLSVGALVVILSTSLGTICGLLAGYFRYLDSPIMRVMDGLMALPDLLLAIALMAALGPNMGNVVIALGIVYTPRVARVVRSAVLIVREREYVQAAQALGASSTRVILRHVLPNAASPLIVQASFTFAFSVLGEASLSFLGVGVPPGVPSWGNILAGGRQYMTVAPWIAWFPGLAIVLTVLGLNLLGDGLRDLLDPRLRRLG</sequence>
<organism evidence="9 10">
    <name type="scientific">Geochorda subterranea</name>
    <dbReference type="NCBI Taxonomy" id="3109564"/>
    <lineage>
        <taxon>Bacteria</taxon>
        <taxon>Bacillati</taxon>
        <taxon>Bacillota</taxon>
        <taxon>Limnochordia</taxon>
        <taxon>Limnochordales</taxon>
        <taxon>Geochordaceae</taxon>
        <taxon>Geochorda</taxon>
    </lineage>
</organism>
<dbReference type="PANTHER" id="PTHR43386:SF1">
    <property type="entry name" value="D,D-DIPEPTIDE TRANSPORT SYSTEM PERMEASE PROTEIN DDPC-RELATED"/>
    <property type="match status" value="1"/>
</dbReference>
<comment type="similarity">
    <text evidence="7">Belongs to the binding-protein-dependent transport system permease family.</text>
</comment>
<name>A0ABZ1BU39_9FIRM</name>